<comment type="caution">
    <text evidence="4">The sequence shown here is derived from an EMBL/GenBank/DDBJ whole genome shotgun (WGS) entry which is preliminary data.</text>
</comment>
<dbReference type="Pfam" id="PF14200">
    <property type="entry name" value="RicinB_lectin_2"/>
    <property type="match status" value="2"/>
</dbReference>
<feature type="compositionally biased region" description="Acidic residues" evidence="1">
    <location>
        <begin position="85"/>
        <end position="98"/>
    </location>
</feature>
<accession>A0A7K2IM65</accession>
<keyword evidence="2" id="KW-0812">Transmembrane</keyword>
<dbReference type="EMBL" id="WWHY01000001">
    <property type="protein sequence ID" value="MYR31071.1"/>
    <property type="molecule type" value="Genomic_DNA"/>
</dbReference>
<dbReference type="SUPFAM" id="SSF50370">
    <property type="entry name" value="Ricin B-like lectins"/>
    <property type="match status" value="1"/>
</dbReference>
<evidence type="ECO:0000313" key="4">
    <source>
        <dbReference type="EMBL" id="MYR31071.1"/>
    </source>
</evidence>
<feature type="region of interest" description="Disordered" evidence="1">
    <location>
        <begin position="216"/>
        <end position="249"/>
    </location>
</feature>
<name>A0A7K2IM65_9ACTN</name>
<dbReference type="Proteomes" id="UP000467124">
    <property type="component" value="Unassembled WGS sequence"/>
</dbReference>
<reference evidence="4 5" key="1">
    <citation type="journal article" date="2019" name="Nat. Commun.">
        <title>The antimicrobial potential of Streptomyces from insect microbiomes.</title>
        <authorList>
            <person name="Chevrette M.G."/>
            <person name="Carlson C.M."/>
            <person name="Ortega H.E."/>
            <person name="Thomas C."/>
            <person name="Ananiev G.E."/>
            <person name="Barns K.J."/>
            <person name="Book A.J."/>
            <person name="Cagnazzo J."/>
            <person name="Carlos C."/>
            <person name="Flanigan W."/>
            <person name="Grubbs K.J."/>
            <person name="Horn H.A."/>
            <person name="Hoffmann F.M."/>
            <person name="Klassen J.L."/>
            <person name="Knack J.J."/>
            <person name="Lewin G.R."/>
            <person name="McDonald B.R."/>
            <person name="Muller L."/>
            <person name="Melo W.G.P."/>
            <person name="Pinto-Tomas A.A."/>
            <person name="Schmitz A."/>
            <person name="Wendt-Pienkowski E."/>
            <person name="Wildman S."/>
            <person name="Zhao M."/>
            <person name="Zhang F."/>
            <person name="Bugni T.S."/>
            <person name="Andes D.R."/>
            <person name="Pupo M.T."/>
            <person name="Currie C.R."/>
        </authorList>
    </citation>
    <scope>NUCLEOTIDE SEQUENCE [LARGE SCALE GENOMIC DNA]</scope>
    <source>
        <strain evidence="4 5">SID5840</strain>
    </source>
</reference>
<feature type="domain" description="Ricin B lectin" evidence="3">
    <location>
        <begin position="110"/>
        <end position="246"/>
    </location>
</feature>
<feature type="region of interest" description="Disordered" evidence="1">
    <location>
        <begin position="79"/>
        <end position="104"/>
    </location>
</feature>
<feature type="compositionally biased region" description="Basic and acidic residues" evidence="1">
    <location>
        <begin position="25"/>
        <end position="36"/>
    </location>
</feature>
<keyword evidence="2" id="KW-1133">Transmembrane helix</keyword>
<evidence type="ECO:0000259" key="3">
    <source>
        <dbReference type="SMART" id="SM00458"/>
    </source>
</evidence>
<dbReference type="InterPro" id="IPR035992">
    <property type="entry name" value="Ricin_B-like_lectins"/>
</dbReference>
<evidence type="ECO:0000256" key="2">
    <source>
        <dbReference type="SAM" id="Phobius"/>
    </source>
</evidence>
<proteinExistence type="predicted"/>
<keyword evidence="2" id="KW-0472">Membrane</keyword>
<dbReference type="CDD" id="cd00161">
    <property type="entry name" value="beta-trefoil_Ricin-like"/>
    <property type="match status" value="1"/>
</dbReference>
<dbReference type="AlphaFoldDB" id="A0A7K2IM65"/>
<sequence length="249" mass="27122">MKWFGFIPKERPRPQESPAMSRSSARPDDLQDREPPRWPVLAGATALLLLAGLGGYTAGVFVSENRAQVEEMSVVSGILVQPEGAPDEAEEPEEEPEEETHPAGIDPEVSYALLSVHGGRAVDVAGAAQDNGAHVHLWDRHDDEHQQWRFVPVDDGFYEILGVASGKLLEFPATPDPETGEGASLLSRTGAPEQQWRVIEVGDGVVRLVNRADGQALGNQDGEEENRTLLTPAEDEGHPHQQWRLVPVG</sequence>
<feature type="transmembrane region" description="Helical" evidence="2">
    <location>
        <begin position="40"/>
        <end position="62"/>
    </location>
</feature>
<dbReference type="PROSITE" id="PS50231">
    <property type="entry name" value="RICIN_B_LECTIN"/>
    <property type="match status" value="1"/>
</dbReference>
<dbReference type="SMART" id="SM00458">
    <property type="entry name" value="RICIN"/>
    <property type="match status" value="1"/>
</dbReference>
<evidence type="ECO:0000313" key="5">
    <source>
        <dbReference type="Proteomes" id="UP000467124"/>
    </source>
</evidence>
<dbReference type="InterPro" id="IPR000772">
    <property type="entry name" value="Ricin_B_lectin"/>
</dbReference>
<evidence type="ECO:0000256" key="1">
    <source>
        <dbReference type="SAM" id="MobiDB-lite"/>
    </source>
</evidence>
<organism evidence="4 5">
    <name type="scientific">Nocardiopsis alba</name>
    <dbReference type="NCBI Taxonomy" id="53437"/>
    <lineage>
        <taxon>Bacteria</taxon>
        <taxon>Bacillati</taxon>
        <taxon>Actinomycetota</taxon>
        <taxon>Actinomycetes</taxon>
        <taxon>Streptosporangiales</taxon>
        <taxon>Nocardiopsidaceae</taxon>
        <taxon>Nocardiopsis</taxon>
    </lineage>
</organism>
<dbReference type="Gene3D" id="2.80.10.50">
    <property type="match status" value="1"/>
</dbReference>
<gene>
    <name evidence="4" type="ORF">GTW20_01975</name>
</gene>
<feature type="region of interest" description="Disordered" evidence="1">
    <location>
        <begin position="1"/>
        <end position="37"/>
    </location>
</feature>
<protein>
    <recommendedName>
        <fullName evidence="3">Ricin B lectin domain-containing protein</fullName>
    </recommendedName>
</protein>